<feature type="binding site" evidence="6">
    <location>
        <position position="98"/>
    </location>
    <ligand>
        <name>S-adenosyl-L-methionine</name>
        <dbReference type="ChEBI" id="CHEBI:59789"/>
    </ligand>
</feature>
<feature type="binding site" evidence="6">
    <location>
        <position position="137"/>
    </location>
    <ligand>
        <name>S-adenosyl-L-methionine</name>
        <dbReference type="ChEBI" id="CHEBI:59789"/>
    </ligand>
</feature>
<name>A0A1I7K6D1_9BURK</name>
<evidence type="ECO:0000313" key="8">
    <source>
        <dbReference type="EMBL" id="SFU93006.1"/>
    </source>
</evidence>
<evidence type="ECO:0000256" key="1">
    <source>
        <dbReference type="ARBA" id="ARBA00001541"/>
    </source>
</evidence>
<keyword evidence="3 5" id="KW-0808">Transferase</keyword>
<dbReference type="STRING" id="343013.SAMN04489707_10394"/>
<dbReference type="PANTHER" id="PTHR24422:SF19">
    <property type="entry name" value="CHEMOTAXIS PROTEIN METHYLTRANSFERASE"/>
    <property type="match status" value="1"/>
</dbReference>
<keyword evidence="2 5" id="KW-0489">Methyltransferase</keyword>
<dbReference type="CDD" id="cd02440">
    <property type="entry name" value="AdoMet_MTases"/>
    <property type="match status" value="1"/>
</dbReference>
<dbReference type="EC" id="2.1.1.80" evidence="5"/>
<dbReference type="InterPro" id="IPR026024">
    <property type="entry name" value="Chemotaxis_MeTrfase_CheR"/>
</dbReference>
<dbReference type="EMBL" id="FPBX01000039">
    <property type="protein sequence ID" value="SFU93006.1"/>
    <property type="molecule type" value="Genomic_DNA"/>
</dbReference>
<dbReference type="InterPro" id="IPR029063">
    <property type="entry name" value="SAM-dependent_MTases_sf"/>
</dbReference>
<dbReference type="AlphaFoldDB" id="A0A1I7K6D1"/>
<feature type="binding site" evidence="6">
    <location>
        <position position="100"/>
    </location>
    <ligand>
        <name>S-adenosyl-L-methionine</name>
        <dbReference type="ChEBI" id="CHEBI:59789"/>
    </ligand>
</feature>
<dbReference type="Proteomes" id="UP000183656">
    <property type="component" value="Unassembled WGS sequence"/>
</dbReference>
<evidence type="ECO:0000259" key="7">
    <source>
        <dbReference type="PROSITE" id="PS50123"/>
    </source>
</evidence>
<evidence type="ECO:0000313" key="9">
    <source>
        <dbReference type="Proteomes" id="UP000183656"/>
    </source>
</evidence>
<evidence type="ECO:0000256" key="6">
    <source>
        <dbReference type="PIRSR" id="PIRSR000410-1"/>
    </source>
</evidence>
<dbReference type="SUPFAM" id="SSF53335">
    <property type="entry name" value="S-adenosyl-L-methionine-dependent methyltransferases"/>
    <property type="match status" value="1"/>
</dbReference>
<keyword evidence="9" id="KW-1185">Reference proteome</keyword>
<dbReference type="PIRSF" id="PIRSF000410">
    <property type="entry name" value="CheR"/>
    <property type="match status" value="1"/>
</dbReference>
<feature type="binding site" evidence="6">
    <location>
        <begin position="219"/>
        <end position="220"/>
    </location>
    <ligand>
        <name>S-adenosyl-L-methionine</name>
        <dbReference type="ChEBI" id="CHEBI:59789"/>
    </ligand>
</feature>
<sequence length="291" mass="33226">MRQNLASARSDDDADAVSGPLAHGREFVWTSADFARVQSLIYQRAGISLHDGKHAMVYSRLSRRLRETGHTSFSDYLGWLETHDGPEWQEFINALTTNLTAFFREQHHFEIFAAHLRTRPAGSSWRVWCNAASTGEEPYSIVITALETLGLNAAFKLTASDIDSRVLAKAAEGVYRLDGAKGLSQERLHRFFLRGKGANAGMIRAKPELRKAIEFMSVNLIRDDWPFREPFDVVFCRNVMIYFDAQTQRRVLERIHRVLKPGGMLFVGHAENFSESRDLFTLRGKTVYERR</sequence>
<feature type="binding site" evidence="6">
    <location>
        <position position="161"/>
    </location>
    <ligand>
        <name>S-adenosyl-L-methionine</name>
        <dbReference type="ChEBI" id="CHEBI:59789"/>
    </ligand>
</feature>
<dbReference type="InterPro" id="IPR022641">
    <property type="entry name" value="CheR_N"/>
</dbReference>
<dbReference type="GO" id="GO:0032259">
    <property type="term" value="P:methylation"/>
    <property type="evidence" value="ECO:0007669"/>
    <property type="project" value="UniProtKB-KW"/>
</dbReference>
<dbReference type="InterPro" id="IPR036804">
    <property type="entry name" value="CheR_N_sf"/>
</dbReference>
<dbReference type="Gene3D" id="3.40.50.150">
    <property type="entry name" value="Vaccinia Virus protein VP39"/>
    <property type="match status" value="1"/>
</dbReference>
<evidence type="ECO:0000256" key="5">
    <source>
        <dbReference type="PIRNR" id="PIRNR000410"/>
    </source>
</evidence>
<dbReference type="GO" id="GO:0008983">
    <property type="term" value="F:protein-glutamate O-methyltransferase activity"/>
    <property type="evidence" value="ECO:0007669"/>
    <property type="project" value="UniProtKB-EC"/>
</dbReference>
<protein>
    <recommendedName>
        <fullName evidence="5">Chemotaxis protein methyltransferase</fullName>
        <ecNumber evidence="5">2.1.1.80</ecNumber>
    </recommendedName>
</protein>
<dbReference type="PROSITE" id="PS50123">
    <property type="entry name" value="CHER"/>
    <property type="match status" value="1"/>
</dbReference>
<evidence type="ECO:0000256" key="2">
    <source>
        <dbReference type="ARBA" id="ARBA00022603"/>
    </source>
</evidence>
<dbReference type="Pfam" id="PF01739">
    <property type="entry name" value="CheR"/>
    <property type="match status" value="1"/>
</dbReference>
<dbReference type="OrthoDB" id="9816309at2"/>
<dbReference type="InterPro" id="IPR000780">
    <property type="entry name" value="CheR_MeTrfase"/>
</dbReference>
<dbReference type="Pfam" id="PF03705">
    <property type="entry name" value="CheR_N"/>
    <property type="match status" value="1"/>
</dbReference>
<dbReference type="SMART" id="SM00138">
    <property type="entry name" value="MeTrc"/>
    <property type="match status" value="1"/>
</dbReference>
<dbReference type="SUPFAM" id="SSF47757">
    <property type="entry name" value="Chemotaxis receptor methyltransferase CheR, N-terminal domain"/>
    <property type="match status" value="1"/>
</dbReference>
<evidence type="ECO:0000256" key="4">
    <source>
        <dbReference type="ARBA" id="ARBA00022691"/>
    </source>
</evidence>
<comment type="function">
    <text evidence="5">Methylation of the membrane-bound methyl-accepting chemotaxis proteins (MCP) to form gamma-glutamyl methyl ester residues in MCP.</text>
</comment>
<evidence type="ECO:0000256" key="3">
    <source>
        <dbReference type="ARBA" id="ARBA00022679"/>
    </source>
</evidence>
<dbReference type="InterPro" id="IPR022642">
    <property type="entry name" value="CheR_C"/>
</dbReference>
<dbReference type="RefSeq" id="WP_054257543.1">
    <property type="nucleotide sequence ID" value="NZ_CYIG01000044.1"/>
</dbReference>
<proteinExistence type="predicted"/>
<feature type="binding site" evidence="6">
    <location>
        <begin position="237"/>
        <end position="238"/>
    </location>
    <ligand>
        <name>S-adenosyl-L-methionine</name>
        <dbReference type="ChEBI" id="CHEBI:59789"/>
    </ligand>
</feature>
<reference evidence="8 9" key="1">
    <citation type="submission" date="2016-10" db="EMBL/GenBank/DDBJ databases">
        <authorList>
            <person name="de Groot N.N."/>
        </authorList>
    </citation>
    <scope>NUCLEOTIDE SEQUENCE [LARGE SCALE GENOMIC DNA]</scope>
    <source>
        <strain evidence="8 9">R-24608</strain>
    </source>
</reference>
<keyword evidence="4 5" id="KW-0949">S-adenosyl-L-methionine</keyword>
<dbReference type="PRINTS" id="PR00996">
    <property type="entry name" value="CHERMTFRASE"/>
</dbReference>
<comment type="catalytic activity">
    <reaction evidence="1 5">
        <text>L-glutamyl-[protein] + S-adenosyl-L-methionine = [protein]-L-glutamate 5-O-methyl ester + S-adenosyl-L-homocysteine</text>
        <dbReference type="Rhea" id="RHEA:24452"/>
        <dbReference type="Rhea" id="RHEA-COMP:10208"/>
        <dbReference type="Rhea" id="RHEA-COMP:10311"/>
        <dbReference type="ChEBI" id="CHEBI:29973"/>
        <dbReference type="ChEBI" id="CHEBI:57856"/>
        <dbReference type="ChEBI" id="CHEBI:59789"/>
        <dbReference type="ChEBI" id="CHEBI:82795"/>
        <dbReference type="EC" id="2.1.1.80"/>
    </reaction>
</comment>
<organism evidence="8 9">
    <name type="scientific">Paenacidovorax caeni</name>
    <dbReference type="NCBI Taxonomy" id="343013"/>
    <lineage>
        <taxon>Bacteria</taxon>
        <taxon>Pseudomonadati</taxon>
        <taxon>Pseudomonadota</taxon>
        <taxon>Betaproteobacteria</taxon>
        <taxon>Burkholderiales</taxon>
        <taxon>Comamonadaceae</taxon>
        <taxon>Paenacidovorax</taxon>
    </lineage>
</organism>
<accession>A0A1I7K6D1</accession>
<dbReference type="PANTHER" id="PTHR24422">
    <property type="entry name" value="CHEMOTAXIS PROTEIN METHYLTRANSFERASE"/>
    <property type="match status" value="1"/>
</dbReference>
<feature type="domain" description="CheR-type methyltransferase" evidence="7">
    <location>
        <begin position="22"/>
        <end position="291"/>
    </location>
</feature>
<dbReference type="Gene3D" id="1.10.155.10">
    <property type="entry name" value="Chemotaxis receptor methyltransferase CheR, N-terminal domain"/>
    <property type="match status" value="1"/>
</dbReference>
<feature type="binding site" evidence="6">
    <location>
        <position position="104"/>
    </location>
    <ligand>
        <name>S-adenosyl-L-methionine</name>
        <dbReference type="ChEBI" id="CHEBI:59789"/>
    </ligand>
</feature>
<dbReference type="InterPro" id="IPR050903">
    <property type="entry name" value="Bact_Chemotaxis_MeTrfase"/>
</dbReference>
<gene>
    <name evidence="8" type="ORF">SAMN04489707_10394</name>
</gene>